<dbReference type="GO" id="GO:0006605">
    <property type="term" value="P:protein targeting"/>
    <property type="evidence" value="ECO:0007669"/>
    <property type="project" value="UniProtKB-UniRule"/>
</dbReference>
<keyword evidence="14 16" id="KW-0811">Translocation</keyword>
<keyword evidence="8" id="KW-0479">Metal-binding</keyword>
<reference evidence="21 22" key="1">
    <citation type="journal article" date="2013" name="Genome Announc.">
        <title>Complete Genome Sequence of the Porcine Strain Brachyspira pilosicoli P43/6/78(T.).</title>
        <authorList>
            <person name="Lin C."/>
            <person name="den Bakker H.C."/>
            <person name="Suzuki H."/>
            <person name="Lefebure T."/>
            <person name="Ponnala L."/>
            <person name="Sun Q."/>
            <person name="Stanhope M.J."/>
            <person name="Wiedmann M."/>
            <person name="Duhamel G.E."/>
        </authorList>
    </citation>
    <scope>NUCLEOTIDE SEQUENCE [LARGE SCALE GENOMIC DNA]</scope>
    <source>
        <strain evidence="21 22">P43/6/78</strain>
    </source>
</reference>
<dbReference type="KEGG" id="bpip:BPP43_01930"/>
<dbReference type="GO" id="GO:0008564">
    <property type="term" value="F:protein-exporting ATPase activity"/>
    <property type="evidence" value="ECO:0007669"/>
    <property type="project" value="UniProtKB-EC"/>
</dbReference>
<dbReference type="Gene3D" id="3.10.450.50">
    <property type="match status" value="1"/>
</dbReference>
<dbReference type="PRINTS" id="PR00906">
    <property type="entry name" value="SECA"/>
</dbReference>
<keyword evidence="15 16" id="KW-0472">Membrane</keyword>
<keyword evidence="4 16" id="KW-0813">Transport</keyword>
<feature type="binding site" evidence="16">
    <location>
        <position position="109"/>
    </location>
    <ligand>
        <name>ATP</name>
        <dbReference type="ChEBI" id="CHEBI:30616"/>
    </ligand>
</feature>
<accession>A0A3B6VIF9</accession>
<keyword evidence="9 16" id="KW-0547">Nucleotide-binding</keyword>
<evidence type="ECO:0000256" key="3">
    <source>
        <dbReference type="ARBA" id="ARBA00007650"/>
    </source>
</evidence>
<evidence type="ECO:0000256" key="18">
    <source>
        <dbReference type="SAM" id="MobiDB-lite"/>
    </source>
</evidence>
<dbReference type="NCBIfam" id="NF009538">
    <property type="entry name" value="PRK12904.1"/>
    <property type="match status" value="1"/>
</dbReference>
<organism evidence="21 22">
    <name type="scientific">Brachyspira pilosicoli P43/6/78</name>
    <dbReference type="NCBI Taxonomy" id="1042417"/>
    <lineage>
        <taxon>Bacteria</taxon>
        <taxon>Pseudomonadati</taxon>
        <taxon>Spirochaetota</taxon>
        <taxon>Spirochaetia</taxon>
        <taxon>Brachyspirales</taxon>
        <taxon>Brachyspiraceae</taxon>
        <taxon>Brachyspira</taxon>
    </lineage>
</organism>
<dbReference type="InterPro" id="IPR044722">
    <property type="entry name" value="SecA_SF2_C"/>
</dbReference>
<dbReference type="GO" id="GO:0065002">
    <property type="term" value="P:intracellular protein transmembrane transport"/>
    <property type="evidence" value="ECO:0007669"/>
    <property type="project" value="UniProtKB-UniRule"/>
</dbReference>
<keyword evidence="12 16" id="KW-0653">Protein transport</keyword>
<dbReference type="Gene3D" id="3.40.50.300">
    <property type="entry name" value="P-loop containing nucleotide triphosphate hydrolases"/>
    <property type="match status" value="2"/>
</dbReference>
<evidence type="ECO:0000256" key="2">
    <source>
        <dbReference type="ARBA" id="ARBA00004170"/>
    </source>
</evidence>
<dbReference type="InterPro" id="IPR011116">
    <property type="entry name" value="SecA_Wing/Scaffold"/>
</dbReference>
<dbReference type="InterPro" id="IPR004027">
    <property type="entry name" value="SEC_C_motif"/>
</dbReference>
<dbReference type="HAMAP" id="MF_01382">
    <property type="entry name" value="SecA"/>
    <property type="match status" value="1"/>
</dbReference>
<evidence type="ECO:0000256" key="11">
    <source>
        <dbReference type="ARBA" id="ARBA00022840"/>
    </source>
</evidence>
<feature type="binding site" evidence="16">
    <location>
        <position position="529"/>
    </location>
    <ligand>
        <name>ATP</name>
        <dbReference type="ChEBI" id="CHEBI:30616"/>
    </ligand>
</feature>
<dbReference type="CDD" id="cd17928">
    <property type="entry name" value="DEXDc_SecA"/>
    <property type="match status" value="1"/>
</dbReference>
<dbReference type="SMART" id="SM00958">
    <property type="entry name" value="SecA_PP_bind"/>
    <property type="match status" value="1"/>
</dbReference>
<evidence type="ECO:0000256" key="5">
    <source>
        <dbReference type="ARBA" id="ARBA00022475"/>
    </source>
</evidence>
<comment type="catalytic activity">
    <reaction evidence="16">
        <text>ATP + H2O + cellular proteinSide 1 = ADP + phosphate + cellular proteinSide 2.</text>
        <dbReference type="EC" id="7.4.2.8"/>
    </reaction>
</comment>
<keyword evidence="13 16" id="KW-1278">Translocase</keyword>
<dbReference type="Gene3D" id="3.90.1440.10">
    <property type="entry name" value="SecA, preprotein cross-linking domain"/>
    <property type="match status" value="1"/>
</dbReference>
<gene>
    <name evidence="16" type="primary">secA</name>
    <name evidence="21" type="ORF">BPP43_01930</name>
</gene>
<evidence type="ECO:0000256" key="6">
    <source>
        <dbReference type="ARBA" id="ARBA00022490"/>
    </source>
</evidence>
<dbReference type="GO" id="GO:0043952">
    <property type="term" value="P:protein transport by the Sec complex"/>
    <property type="evidence" value="ECO:0007669"/>
    <property type="project" value="TreeGrafter"/>
</dbReference>
<dbReference type="GO" id="GO:0005886">
    <property type="term" value="C:plasma membrane"/>
    <property type="evidence" value="ECO:0007669"/>
    <property type="project" value="UniProtKB-SubCell"/>
</dbReference>
<evidence type="ECO:0000256" key="1">
    <source>
        <dbReference type="ARBA" id="ARBA00001947"/>
    </source>
</evidence>
<feature type="domain" description="SecA family profile" evidence="20">
    <location>
        <begin position="5"/>
        <end position="697"/>
    </location>
</feature>
<evidence type="ECO:0000256" key="13">
    <source>
        <dbReference type="ARBA" id="ARBA00022967"/>
    </source>
</evidence>
<dbReference type="GO" id="GO:0046872">
    <property type="term" value="F:metal ion binding"/>
    <property type="evidence" value="ECO:0007669"/>
    <property type="project" value="UniProtKB-KW"/>
</dbReference>
<dbReference type="AlphaFoldDB" id="A0A3B6VIF9"/>
<comment type="subcellular location">
    <subcellularLocation>
        <location evidence="16">Cell membrane</location>
        <topology evidence="16">Peripheral membrane protein</topology>
        <orientation evidence="16">Cytoplasmic side</orientation>
    </subcellularLocation>
    <subcellularLocation>
        <location evidence="16">Cytoplasm</location>
    </subcellularLocation>
    <subcellularLocation>
        <location evidence="2">Membrane</location>
        <topology evidence="2">Peripheral membrane protein</topology>
    </subcellularLocation>
    <text evidence="16">Distribution is 50-50.</text>
</comment>
<keyword evidence="6 16" id="KW-0963">Cytoplasm</keyword>
<dbReference type="InterPro" id="IPR014018">
    <property type="entry name" value="SecA_motor_DEAD"/>
</dbReference>
<evidence type="ECO:0000256" key="17">
    <source>
        <dbReference type="RuleBase" id="RU003874"/>
    </source>
</evidence>
<dbReference type="InterPro" id="IPR011130">
    <property type="entry name" value="SecA_preprotein_X-link_dom"/>
</dbReference>
<name>A0A3B6VIF9_BRAPL</name>
<dbReference type="Pfam" id="PF07517">
    <property type="entry name" value="SecA_DEAD"/>
    <property type="match status" value="1"/>
</dbReference>
<keyword evidence="11 16" id="KW-0067">ATP-binding</keyword>
<dbReference type="NCBIfam" id="TIGR00963">
    <property type="entry name" value="secA"/>
    <property type="match status" value="1"/>
</dbReference>
<dbReference type="EMBL" id="CP002873">
    <property type="protein sequence ID" value="AGA65716.1"/>
    <property type="molecule type" value="Genomic_DNA"/>
</dbReference>
<dbReference type="PANTHER" id="PTHR30612:SF0">
    <property type="entry name" value="CHLOROPLAST PROTEIN-TRANSPORTING ATPASE"/>
    <property type="match status" value="1"/>
</dbReference>
<dbReference type="InterPro" id="IPR036670">
    <property type="entry name" value="SecA_X-link_sf"/>
</dbReference>
<dbReference type="FunFam" id="3.40.50.300:FF:000246">
    <property type="entry name" value="Preprotein translocase subunit SecA"/>
    <property type="match status" value="1"/>
</dbReference>
<dbReference type="Pfam" id="PF07516">
    <property type="entry name" value="SecA_SW"/>
    <property type="match status" value="1"/>
</dbReference>
<comment type="function">
    <text evidence="16">Part of the Sec protein translocase complex. Interacts with the SecYEG preprotein conducting channel. Has a central role in coupling the hydrolysis of ATP to the transfer of proteins into and across the cell membrane, serving as an ATP-driven molecular motor driving the stepwise translocation of polypeptide chains across the membrane.</text>
</comment>
<dbReference type="Pfam" id="PF21090">
    <property type="entry name" value="P-loop_SecA"/>
    <property type="match status" value="1"/>
</dbReference>
<evidence type="ECO:0000256" key="4">
    <source>
        <dbReference type="ARBA" id="ARBA00022448"/>
    </source>
</evidence>
<keyword evidence="22" id="KW-1185">Reference proteome</keyword>
<dbReference type="Pfam" id="PF01043">
    <property type="entry name" value="SecA_PP_bind"/>
    <property type="match status" value="1"/>
</dbReference>
<evidence type="ECO:0000256" key="10">
    <source>
        <dbReference type="ARBA" id="ARBA00022833"/>
    </source>
</evidence>
<dbReference type="SUPFAM" id="SSF81886">
    <property type="entry name" value="Helical scaffold and wing domains of SecA"/>
    <property type="match status" value="1"/>
</dbReference>
<keyword evidence="7" id="KW-0997">Cell inner membrane</keyword>
<evidence type="ECO:0000313" key="22">
    <source>
        <dbReference type="Proteomes" id="UP000010793"/>
    </source>
</evidence>
<dbReference type="GO" id="GO:0005524">
    <property type="term" value="F:ATP binding"/>
    <property type="evidence" value="ECO:0007669"/>
    <property type="project" value="UniProtKB-UniRule"/>
</dbReference>
<dbReference type="CDD" id="cd18803">
    <property type="entry name" value="SF2_C_secA"/>
    <property type="match status" value="1"/>
</dbReference>
<dbReference type="PANTHER" id="PTHR30612">
    <property type="entry name" value="SECA INNER MEMBRANE COMPONENT OF SEC PROTEIN SECRETION SYSTEM"/>
    <property type="match status" value="1"/>
</dbReference>
<dbReference type="InterPro" id="IPR036266">
    <property type="entry name" value="SecA_Wing/Scaffold_sf"/>
</dbReference>
<dbReference type="InterPro" id="IPR011115">
    <property type="entry name" value="SecA_DEAD"/>
</dbReference>
<dbReference type="GO" id="GO:0017038">
    <property type="term" value="P:protein import"/>
    <property type="evidence" value="ECO:0007669"/>
    <property type="project" value="InterPro"/>
</dbReference>
<keyword evidence="5 16" id="KW-1003">Cell membrane</keyword>
<feature type="domain" description="Helicase ATP-binding" evidence="19">
    <location>
        <begin position="111"/>
        <end position="270"/>
    </location>
</feature>
<dbReference type="GO" id="GO:0005829">
    <property type="term" value="C:cytosol"/>
    <property type="evidence" value="ECO:0007669"/>
    <property type="project" value="TreeGrafter"/>
</dbReference>
<dbReference type="SUPFAM" id="SSF81767">
    <property type="entry name" value="Pre-protein crosslinking domain of SecA"/>
    <property type="match status" value="1"/>
</dbReference>
<feature type="binding site" evidence="16">
    <location>
        <begin position="127"/>
        <end position="131"/>
    </location>
    <ligand>
        <name>ATP</name>
        <dbReference type="ChEBI" id="CHEBI:30616"/>
    </ligand>
</feature>
<dbReference type="InterPro" id="IPR000185">
    <property type="entry name" value="SecA"/>
</dbReference>
<comment type="similarity">
    <text evidence="3 16 17">Belongs to the SecA family.</text>
</comment>
<proteinExistence type="inferred from homology"/>
<evidence type="ECO:0000259" key="20">
    <source>
        <dbReference type="PROSITE" id="PS51196"/>
    </source>
</evidence>
<evidence type="ECO:0000256" key="14">
    <source>
        <dbReference type="ARBA" id="ARBA00023010"/>
    </source>
</evidence>
<evidence type="ECO:0000256" key="12">
    <source>
        <dbReference type="ARBA" id="ARBA00022927"/>
    </source>
</evidence>
<comment type="subunit">
    <text evidence="16">Monomer and homodimer. Part of the essential Sec protein translocation apparatus which comprises SecA, SecYEG and auxiliary proteins SecDF. Other proteins may also be involved.</text>
</comment>
<dbReference type="InterPro" id="IPR027417">
    <property type="entry name" value="P-loop_NTPase"/>
</dbReference>
<evidence type="ECO:0000256" key="7">
    <source>
        <dbReference type="ARBA" id="ARBA00022519"/>
    </source>
</evidence>
<dbReference type="Proteomes" id="UP000010793">
    <property type="component" value="Chromosome"/>
</dbReference>
<dbReference type="GO" id="GO:0031522">
    <property type="term" value="C:cell envelope Sec protein transport complex"/>
    <property type="evidence" value="ECO:0007669"/>
    <property type="project" value="TreeGrafter"/>
</dbReference>
<evidence type="ECO:0000313" key="21">
    <source>
        <dbReference type="EMBL" id="AGA65716.1"/>
    </source>
</evidence>
<comment type="cofactor">
    <cofactor evidence="1">
        <name>Zn(2+)</name>
        <dbReference type="ChEBI" id="CHEBI:29105"/>
    </cofactor>
</comment>
<protein>
    <recommendedName>
        <fullName evidence="16 17">Protein translocase subunit SecA</fullName>
        <ecNumber evidence="16">7.4.2.8</ecNumber>
    </recommendedName>
</protein>
<dbReference type="Gene3D" id="1.10.3060.10">
    <property type="entry name" value="Helical scaffold and wing domains of SecA"/>
    <property type="match status" value="1"/>
</dbReference>
<feature type="region of interest" description="Disordered" evidence="18">
    <location>
        <begin position="954"/>
        <end position="978"/>
    </location>
</feature>
<evidence type="ECO:0000256" key="9">
    <source>
        <dbReference type="ARBA" id="ARBA00022741"/>
    </source>
</evidence>
<dbReference type="EC" id="7.4.2.8" evidence="16"/>
<dbReference type="RefSeq" id="WP_015273984.1">
    <property type="nucleotide sequence ID" value="NC_019908.1"/>
</dbReference>
<evidence type="ECO:0000256" key="8">
    <source>
        <dbReference type="ARBA" id="ARBA00022723"/>
    </source>
</evidence>
<dbReference type="SMART" id="SM00957">
    <property type="entry name" value="SecA_DEAD"/>
    <property type="match status" value="1"/>
</dbReference>
<sequence length="978" mass="111256">MGAMDLVFKLIFGSKEQNDAKILKPIAEKTLTFEEEIKKLTNEELTNKTKEFRQRVEDYIGCKTEELDLSKEENKKKLQDILDELLPEAFAVVREASLRTTGMRHFDVQIMGGAVLHQGRIAEMKTGEGKTLVATLAVYLNALTGLGVHVVTVNDYLAKRDAEWMMPIYSMLGISVGILDNTRPHSPERRAVYNCDVVYGTNNEFGFDYLRDNMVVRKEDKVQRKFYHAIVDEVDSILIDEARTPLIISGPAEKNIKMYYEIDRIIPMLKQAETDERMREVAGTGDYVLIEKDKNVYLTEEGVKKVEKLLNIENLYGAQSSTIVHHVNQALKAHKVFKRDVDYMVTDGEVLIVDEFTGRVLEGRRYSDGLHQAIEAKEKVAIQNESQTYATITFQNYFRMYPKLSGMTGTAETEAEEFYKIYKLDVAVIPTNKPIARQDLSDRIYRTRKAKFEALAKYIKELQDAGKPVLVGTVSVEMNEELSKVFKRHKITHEVLNAKNHSREAQIIAQAGEPGAVTLATNMAGRGTDIVLGGNPIAKGVSEIEQILTIMKDRAFKERDPYKKEELNQKIKSIDLYKEAFVRFVIAGKIDEARELAEKNNALEMLEKVERITQINEKSKIDKEKVLAAGGLHVIGSERHEARRIDNQLRGRSGRQGDPGLSVFFLSLEDDLMRLFGGERVSSMMLAMGMGEEEELGHKWLNKSIENAQRKVEGRNFDIRKHLLEYDDVMNQQRMAVYAERDYILYSDDISPRIEEIISDVTDSTVREIADGKKTVDPMEITKWLNSYLIGIDEDAANKTVEGGVENAIKNLTNILLEAYRKKSLEVDEKIFREVEKNIFLSIIDNRWKDHLFAMDSLREGIGLRGYAEKNPLTEYKLEGYKMFVATMDVIHNELINLLMRVRIMPNAFNNTERESAFDGGVEEKSSASAMDNNNQNAKPKIAQAQVKMTNKIGRNDPCPCGSGKKYKHCHGKDSKDN</sequence>
<evidence type="ECO:0000256" key="15">
    <source>
        <dbReference type="ARBA" id="ARBA00023136"/>
    </source>
</evidence>
<evidence type="ECO:0000259" key="19">
    <source>
        <dbReference type="PROSITE" id="PS51192"/>
    </source>
</evidence>
<dbReference type="PROSITE" id="PS51192">
    <property type="entry name" value="HELICASE_ATP_BIND_1"/>
    <property type="match status" value="1"/>
</dbReference>
<dbReference type="SUPFAM" id="SSF52540">
    <property type="entry name" value="P-loop containing nucleoside triphosphate hydrolases"/>
    <property type="match status" value="2"/>
</dbReference>
<dbReference type="PROSITE" id="PS51196">
    <property type="entry name" value="SECA_MOTOR_DEAD"/>
    <property type="match status" value="1"/>
</dbReference>
<dbReference type="FunFam" id="3.90.1440.10:FF:000002">
    <property type="entry name" value="Protein translocase subunit SecA"/>
    <property type="match status" value="1"/>
</dbReference>
<dbReference type="InterPro" id="IPR014001">
    <property type="entry name" value="Helicase_ATP-bd"/>
</dbReference>
<evidence type="ECO:0000256" key="16">
    <source>
        <dbReference type="HAMAP-Rule" id="MF_01382"/>
    </source>
</evidence>
<dbReference type="Pfam" id="PF02810">
    <property type="entry name" value="SEC-C"/>
    <property type="match status" value="1"/>
</dbReference>
<keyword evidence="10" id="KW-0862">Zinc</keyword>